<evidence type="ECO:0000313" key="3">
    <source>
        <dbReference type="EMBL" id="JAD19253.1"/>
    </source>
</evidence>
<feature type="compositionally biased region" description="Basic residues" evidence="1">
    <location>
        <begin position="1"/>
        <end position="13"/>
    </location>
</feature>
<feature type="transmembrane region" description="Helical" evidence="2">
    <location>
        <begin position="62"/>
        <end position="80"/>
    </location>
</feature>
<reference evidence="3" key="2">
    <citation type="journal article" date="2015" name="Data Brief">
        <title>Shoot transcriptome of the giant reed, Arundo donax.</title>
        <authorList>
            <person name="Barrero R.A."/>
            <person name="Guerrero F.D."/>
            <person name="Moolhuijzen P."/>
            <person name="Goolsby J.A."/>
            <person name="Tidwell J."/>
            <person name="Bellgard S.E."/>
            <person name="Bellgard M.I."/>
        </authorList>
    </citation>
    <scope>NUCLEOTIDE SEQUENCE</scope>
    <source>
        <tissue evidence="3">Shoot tissue taken approximately 20 cm above the soil surface</tissue>
    </source>
</reference>
<feature type="transmembrane region" description="Helical" evidence="2">
    <location>
        <begin position="100"/>
        <end position="121"/>
    </location>
</feature>
<reference evidence="3" key="1">
    <citation type="submission" date="2014-09" db="EMBL/GenBank/DDBJ databases">
        <authorList>
            <person name="Magalhaes I.L.F."/>
            <person name="Oliveira U."/>
            <person name="Santos F.R."/>
            <person name="Vidigal T.H.D.A."/>
            <person name="Brescovit A.D."/>
            <person name="Santos A.J."/>
        </authorList>
    </citation>
    <scope>NUCLEOTIDE SEQUENCE</scope>
    <source>
        <tissue evidence="3">Shoot tissue taken approximately 20 cm above the soil surface</tissue>
    </source>
</reference>
<name>A0A0A8Y261_ARUDO</name>
<proteinExistence type="predicted"/>
<protein>
    <submittedName>
        <fullName evidence="3">Uncharacterized protein</fullName>
    </submittedName>
</protein>
<keyword evidence="2" id="KW-0472">Membrane</keyword>
<accession>A0A0A8Y261</accession>
<keyword evidence="2" id="KW-1133">Transmembrane helix</keyword>
<organism evidence="3">
    <name type="scientific">Arundo donax</name>
    <name type="common">Giant reed</name>
    <name type="synonym">Donax arundinaceus</name>
    <dbReference type="NCBI Taxonomy" id="35708"/>
    <lineage>
        <taxon>Eukaryota</taxon>
        <taxon>Viridiplantae</taxon>
        <taxon>Streptophyta</taxon>
        <taxon>Embryophyta</taxon>
        <taxon>Tracheophyta</taxon>
        <taxon>Spermatophyta</taxon>
        <taxon>Magnoliopsida</taxon>
        <taxon>Liliopsida</taxon>
        <taxon>Poales</taxon>
        <taxon>Poaceae</taxon>
        <taxon>PACMAD clade</taxon>
        <taxon>Arundinoideae</taxon>
        <taxon>Arundineae</taxon>
        <taxon>Arundo</taxon>
    </lineage>
</organism>
<keyword evidence="2" id="KW-0812">Transmembrane</keyword>
<dbReference type="AlphaFoldDB" id="A0A0A8Y261"/>
<feature type="region of interest" description="Disordered" evidence="1">
    <location>
        <begin position="1"/>
        <end position="28"/>
    </location>
</feature>
<evidence type="ECO:0000256" key="1">
    <source>
        <dbReference type="SAM" id="MobiDB-lite"/>
    </source>
</evidence>
<sequence>MPTRNERRKHRRGASNPETAEPLLPADDAPGERKVWLPSWCYHPLSDQATVGFLTKVADTSVMGLVTLSIFCATYLLAWGKAGSACIPEASNDSKDSDPSWEQVFIASLPFVVLPLTLFVSGLVKATETDPRALGVVATLCLIEFVVAIILGGGMTFCVSGASWIPVGVVTLLLIVLMILTWGVTFKHPKRLRNFIWSTCFRQDEIAAPTGPQQGVVPAGAVAVNVAPD</sequence>
<dbReference type="EMBL" id="GBRH01278642">
    <property type="protein sequence ID" value="JAD19253.1"/>
    <property type="molecule type" value="Transcribed_RNA"/>
</dbReference>
<feature type="transmembrane region" description="Helical" evidence="2">
    <location>
        <begin position="133"/>
        <end position="157"/>
    </location>
</feature>
<evidence type="ECO:0000256" key="2">
    <source>
        <dbReference type="SAM" id="Phobius"/>
    </source>
</evidence>
<feature type="transmembrane region" description="Helical" evidence="2">
    <location>
        <begin position="163"/>
        <end position="184"/>
    </location>
</feature>